<dbReference type="SMART" id="SM00609">
    <property type="entry name" value="VIT"/>
    <property type="match status" value="1"/>
</dbReference>
<gene>
    <name evidence="4" type="ORF">FB45DRAFT_1027697</name>
</gene>
<sequence>MPPRNGIVHTSGSTDGQREHLVLEEMRARLLILDMAARVAVTQKYRNPLNTATSRATYYFPVPANAAICSFEMTTCDGRVLKASCKEKTKAREEHEQALALGQETSLLEWVADDVFTISVGSIPAGETVSTKLVFTMTLANDDNVDEIRLQLPSYVGERYGPPLPGLEEAIAPSSSTRIRITTEIQTSGRIQSITSPSHPDEIVETRYKTHLGRPSRRRSTVRFVSSTFLDRDFVLVVQAEGLDEPRCFAELNRTPNRSDTLALQFTIVPNFKLPPVAGQEYIFLIDRSGSMVGPRIDTAKSTLKLLLRMLPSHGSTFNIFSFSRSHSSLWLRAAPYNQQTLDEASSHVDSMQADFGTEIRAALNAVFASRTGGIATAVFVLTDGEVNDYDQTVSDIQTAVRAGTKDHPLRVFCLGIGDGISTAMCEGIARAGNGVCLFAVHTESMLGKCARLFSAGRSPFVENVTIDWGIPDENLTVRSPTVNFSNPSPYSIRLQPTPAIQQSPSSIPQIHTGTRLNVYAILALRKTTVPKEVVLRGQLNGGRNSFELTVPIRGIQLADSEPGLPLVHTLAAWRLIQDHQERVAPPALPIGIATEEEIRKAAIVRLGERGKRLKRRRRVRSPSPRPISDTESVTPKPRGLREMLKSIFNPEPAEKNEAADDFPGAWPDSASSSPASDHDDPGRNGGYESDATFSTMSSLDGSSEWSDWSDTPPPVSEEDAQMQRSPSPKLESVRLAPPQIRAERAQQVTVVPIQPPPPPPVKPEIIQLASLQLSDGSFDDSIRAVVGGQILDEAGVLHVDAVVWATAVSYRVPEQSSCNARTKRIVG</sequence>
<dbReference type="InterPro" id="IPR036465">
    <property type="entry name" value="vWFA_dom_sf"/>
</dbReference>
<evidence type="ECO:0008006" key="6">
    <source>
        <dbReference type="Google" id="ProtNLM"/>
    </source>
</evidence>
<dbReference type="InterPro" id="IPR002035">
    <property type="entry name" value="VWF_A"/>
</dbReference>
<feature type="domain" description="VIT" evidence="3">
    <location>
        <begin position="7"/>
        <end position="137"/>
    </location>
</feature>
<evidence type="ECO:0000313" key="4">
    <source>
        <dbReference type="EMBL" id="KAJ7630477.1"/>
    </source>
</evidence>
<dbReference type="SUPFAM" id="SSF53300">
    <property type="entry name" value="vWA-like"/>
    <property type="match status" value="1"/>
</dbReference>
<evidence type="ECO:0000259" key="3">
    <source>
        <dbReference type="PROSITE" id="PS51468"/>
    </source>
</evidence>
<dbReference type="AlphaFoldDB" id="A0AAD7FP99"/>
<dbReference type="EMBL" id="JARKIF010000009">
    <property type="protein sequence ID" value="KAJ7630477.1"/>
    <property type="molecule type" value="Genomic_DNA"/>
</dbReference>
<evidence type="ECO:0000259" key="2">
    <source>
        <dbReference type="PROSITE" id="PS50234"/>
    </source>
</evidence>
<comment type="caution">
    <text evidence="4">The sequence shown here is derived from an EMBL/GenBank/DDBJ whole genome shotgun (WGS) entry which is preliminary data.</text>
</comment>
<dbReference type="Proteomes" id="UP001221142">
    <property type="component" value="Unassembled WGS sequence"/>
</dbReference>
<dbReference type="PROSITE" id="PS51468">
    <property type="entry name" value="VIT"/>
    <property type="match status" value="1"/>
</dbReference>
<dbReference type="PANTHER" id="PTHR45737">
    <property type="entry name" value="VON WILLEBRAND FACTOR A DOMAIN-CONTAINING PROTEIN 5A"/>
    <property type="match status" value="1"/>
</dbReference>
<feature type="region of interest" description="Disordered" evidence="1">
    <location>
        <begin position="655"/>
        <end position="734"/>
    </location>
</feature>
<proteinExistence type="predicted"/>
<accession>A0AAD7FP99</accession>
<feature type="compositionally biased region" description="Polar residues" evidence="1">
    <location>
        <begin position="692"/>
        <end position="710"/>
    </location>
</feature>
<dbReference type="Pfam" id="PF08487">
    <property type="entry name" value="VIT"/>
    <property type="match status" value="1"/>
</dbReference>
<dbReference type="Pfam" id="PF13768">
    <property type="entry name" value="VWA_3"/>
    <property type="match status" value="1"/>
</dbReference>
<dbReference type="Gene3D" id="3.40.50.410">
    <property type="entry name" value="von Willebrand factor, type A domain"/>
    <property type="match status" value="1"/>
</dbReference>
<reference evidence="4" key="1">
    <citation type="submission" date="2023-03" db="EMBL/GenBank/DDBJ databases">
        <title>Massive genome expansion in bonnet fungi (Mycena s.s.) driven by repeated elements and novel gene families across ecological guilds.</title>
        <authorList>
            <consortium name="Lawrence Berkeley National Laboratory"/>
            <person name="Harder C.B."/>
            <person name="Miyauchi S."/>
            <person name="Viragh M."/>
            <person name="Kuo A."/>
            <person name="Thoen E."/>
            <person name="Andreopoulos B."/>
            <person name="Lu D."/>
            <person name="Skrede I."/>
            <person name="Drula E."/>
            <person name="Henrissat B."/>
            <person name="Morin E."/>
            <person name="Kohler A."/>
            <person name="Barry K."/>
            <person name="LaButti K."/>
            <person name="Morin E."/>
            <person name="Salamov A."/>
            <person name="Lipzen A."/>
            <person name="Mereny Z."/>
            <person name="Hegedus B."/>
            <person name="Baldrian P."/>
            <person name="Stursova M."/>
            <person name="Weitz H."/>
            <person name="Taylor A."/>
            <person name="Grigoriev I.V."/>
            <person name="Nagy L.G."/>
            <person name="Martin F."/>
            <person name="Kauserud H."/>
        </authorList>
    </citation>
    <scope>NUCLEOTIDE SEQUENCE</scope>
    <source>
        <strain evidence="4">9284</strain>
    </source>
</reference>
<evidence type="ECO:0000313" key="5">
    <source>
        <dbReference type="Proteomes" id="UP001221142"/>
    </source>
</evidence>
<dbReference type="PANTHER" id="PTHR45737:SF6">
    <property type="entry name" value="VON WILLEBRAND FACTOR A DOMAIN-CONTAINING PROTEIN 5A"/>
    <property type="match status" value="1"/>
</dbReference>
<dbReference type="InterPro" id="IPR013694">
    <property type="entry name" value="VIT"/>
</dbReference>
<keyword evidence="5" id="KW-1185">Reference proteome</keyword>
<dbReference type="PROSITE" id="PS50234">
    <property type="entry name" value="VWFA"/>
    <property type="match status" value="1"/>
</dbReference>
<dbReference type="SMART" id="SM00327">
    <property type="entry name" value="VWA"/>
    <property type="match status" value="1"/>
</dbReference>
<name>A0AAD7FP99_9AGAR</name>
<evidence type="ECO:0000256" key="1">
    <source>
        <dbReference type="SAM" id="MobiDB-lite"/>
    </source>
</evidence>
<protein>
    <recommendedName>
        <fullName evidence="6">VWFA domain-containing protein</fullName>
    </recommendedName>
</protein>
<feature type="compositionally biased region" description="Low complexity" evidence="1">
    <location>
        <begin position="664"/>
        <end position="676"/>
    </location>
</feature>
<feature type="region of interest" description="Disordered" evidence="1">
    <location>
        <begin position="613"/>
        <end position="641"/>
    </location>
</feature>
<organism evidence="4 5">
    <name type="scientific">Roridomyces roridus</name>
    <dbReference type="NCBI Taxonomy" id="1738132"/>
    <lineage>
        <taxon>Eukaryota</taxon>
        <taxon>Fungi</taxon>
        <taxon>Dikarya</taxon>
        <taxon>Basidiomycota</taxon>
        <taxon>Agaricomycotina</taxon>
        <taxon>Agaricomycetes</taxon>
        <taxon>Agaricomycetidae</taxon>
        <taxon>Agaricales</taxon>
        <taxon>Marasmiineae</taxon>
        <taxon>Mycenaceae</taxon>
        <taxon>Roridomyces</taxon>
    </lineage>
</organism>
<feature type="domain" description="VWFA" evidence="2">
    <location>
        <begin position="281"/>
        <end position="465"/>
    </location>
</feature>